<dbReference type="InterPro" id="IPR036554">
    <property type="entry name" value="GHMP_kinase_C_sf"/>
</dbReference>
<accession>A0A7Y9S4U0</accession>
<dbReference type="InterPro" id="IPR014721">
    <property type="entry name" value="Ribsml_uS5_D2-typ_fold_subgr"/>
</dbReference>
<comment type="catalytic activity">
    <reaction evidence="11 13">
        <text>L-homoserine + ATP = O-phospho-L-homoserine + ADP + H(+)</text>
        <dbReference type="Rhea" id="RHEA:13985"/>
        <dbReference type="ChEBI" id="CHEBI:15378"/>
        <dbReference type="ChEBI" id="CHEBI:30616"/>
        <dbReference type="ChEBI" id="CHEBI:57476"/>
        <dbReference type="ChEBI" id="CHEBI:57590"/>
        <dbReference type="ChEBI" id="CHEBI:456216"/>
        <dbReference type="EC" id="2.7.1.39"/>
    </reaction>
</comment>
<proteinExistence type="inferred from homology"/>
<reference evidence="16 17" key="1">
    <citation type="submission" date="2020-07" db="EMBL/GenBank/DDBJ databases">
        <title>Sequencing the genomes of 1000 actinobacteria strains.</title>
        <authorList>
            <person name="Klenk H.-P."/>
        </authorList>
    </citation>
    <scope>NUCLEOTIDE SEQUENCE [LARGE SCALE GENOMIC DNA]</scope>
    <source>
        <strain evidence="16 17">DSM 23819</strain>
    </source>
</reference>
<protein>
    <recommendedName>
        <fullName evidence="4 13">Homoserine kinase</fullName>
        <shortName evidence="13">HK</shortName>
        <shortName evidence="13">HSK</shortName>
        <ecNumber evidence="3 13">2.7.1.39</ecNumber>
    </recommendedName>
</protein>
<dbReference type="PANTHER" id="PTHR20861">
    <property type="entry name" value="HOMOSERINE/4-DIPHOSPHOCYTIDYL-2-C-METHYL-D-ERYTHRITOL KINASE"/>
    <property type="match status" value="1"/>
</dbReference>
<keyword evidence="5 13" id="KW-0028">Amino-acid biosynthesis</keyword>
<keyword evidence="17" id="KW-1185">Reference proteome</keyword>
<dbReference type="SUPFAM" id="SSF55060">
    <property type="entry name" value="GHMP Kinase, C-terminal domain"/>
    <property type="match status" value="1"/>
</dbReference>
<evidence type="ECO:0000256" key="10">
    <source>
        <dbReference type="ARBA" id="ARBA00022840"/>
    </source>
</evidence>
<comment type="similarity">
    <text evidence="2 13">Belongs to the GHMP kinase family. Homoserine kinase subfamily.</text>
</comment>
<feature type="domain" description="GHMP kinase C-terminal" evidence="15">
    <location>
        <begin position="216"/>
        <end position="272"/>
    </location>
</feature>
<dbReference type="PRINTS" id="PR00958">
    <property type="entry name" value="HOMSERKINASE"/>
</dbReference>
<gene>
    <name evidence="13" type="primary">thrB</name>
    <name evidence="16" type="ORF">BJ980_003495</name>
</gene>
<dbReference type="InterPro" id="IPR013750">
    <property type="entry name" value="GHMP_kinase_C_dom"/>
</dbReference>
<dbReference type="Gene3D" id="3.30.70.890">
    <property type="entry name" value="GHMP kinase, C-terminal domain"/>
    <property type="match status" value="1"/>
</dbReference>
<keyword evidence="8 13" id="KW-0547">Nucleotide-binding</keyword>
<evidence type="ECO:0000256" key="3">
    <source>
        <dbReference type="ARBA" id="ARBA00012078"/>
    </source>
</evidence>
<comment type="pathway">
    <text evidence="1 13">Amino-acid biosynthesis; L-threonine biosynthesis; L-threonine from L-aspartate: step 4/5.</text>
</comment>
<dbReference type="EMBL" id="JACCAA010000001">
    <property type="protein sequence ID" value="NYG60572.1"/>
    <property type="molecule type" value="Genomic_DNA"/>
</dbReference>
<evidence type="ECO:0000256" key="4">
    <source>
        <dbReference type="ARBA" id="ARBA00017858"/>
    </source>
</evidence>
<dbReference type="PROSITE" id="PS00627">
    <property type="entry name" value="GHMP_KINASES_ATP"/>
    <property type="match status" value="1"/>
</dbReference>
<dbReference type="Pfam" id="PF00288">
    <property type="entry name" value="GHMP_kinases_N"/>
    <property type="match status" value="1"/>
</dbReference>
<dbReference type="UniPathway" id="UPA00050">
    <property type="reaction ID" value="UER00064"/>
</dbReference>
<evidence type="ECO:0000259" key="15">
    <source>
        <dbReference type="Pfam" id="PF08544"/>
    </source>
</evidence>
<evidence type="ECO:0000256" key="6">
    <source>
        <dbReference type="ARBA" id="ARBA00022679"/>
    </source>
</evidence>
<evidence type="ECO:0000256" key="2">
    <source>
        <dbReference type="ARBA" id="ARBA00007370"/>
    </source>
</evidence>
<evidence type="ECO:0000313" key="17">
    <source>
        <dbReference type="Proteomes" id="UP000540656"/>
    </source>
</evidence>
<comment type="function">
    <text evidence="12 13">Catalyzes the ATP-dependent phosphorylation of L-homoserine to L-homoserine phosphate.</text>
</comment>
<sequence>MARFIEGPVTVSVPATSANLGPGFDSLGLALSLRDELTASVDGVGLEVRVEGAGSDEVPLDESHLVVRAMRCAFEQMHAAPTGLSLRCRNVVPHARGLGSSSAAIVGGIVLARALVAGGSLLMDDDAVFRLAAEMEGHPDNVAPAFHGGFVISGREAGEFYATSGSLDPRISAVVFIPPTPVSTEVARGLLPETVPHADAAANSGRAALLVASLASRPELLLRATRDYLHQDYRESAMPESLELVRRLRDAGHPAVVSGAGPTVLAFTDGPSRPLADWSPGPDSLVAQCPDGWTALHLDLETAGARVES</sequence>
<dbReference type="InterPro" id="IPR000870">
    <property type="entry name" value="Homoserine_kinase"/>
</dbReference>
<dbReference type="AlphaFoldDB" id="A0A7Y9S4U0"/>
<dbReference type="InterPro" id="IPR020568">
    <property type="entry name" value="Ribosomal_Su5_D2-typ_SF"/>
</dbReference>
<dbReference type="InterPro" id="IPR006203">
    <property type="entry name" value="GHMP_knse_ATP-bd_CS"/>
</dbReference>
<dbReference type="Pfam" id="PF08544">
    <property type="entry name" value="GHMP_kinases_C"/>
    <property type="match status" value="1"/>
</dbReference>
<dbReference type="InterPro" id="IPR006204">
    <property type="entry name" value="GHMP_kinase_N_dom"/>
</dbReference>
<keyword evidence="10 13" id="KW-0067">ATP-binding</keyword>
<feature type="binding site" evidence="13">
    <location>
        <begin position="93"/>
        <end position="103"/>
    </location>
    <ligand>
        <name>ATP</name>
        <dbReference type="ChEBI" id="CHEBI:30616"/>
    </ligand>
</feature>
<dbReference type="RefSeq" id="WP_179503487.1">
    <property type="nucleotide sequence ID" value="NZ_JACCAA010000001.1"/>
</dbReference>
<dbReference type="Gene3D" id="3.30.230.10">
    <property type="match status" value="1"/>
</dbReference>
<dbReference type="HAMAP" id="MF_00384">
    <property type="entry name" value="Homoser_kinase"/>
    <property type="match status" value="1"/>
</dbReference>
<dbReference type="GO" id="GO:0009088">
    <property type="term" value="P:threonine biosynthetic process"/>
    <property type="evidence" value="ECO:0007669"/>
    <property type="project" value="UniProtKB-UniRule"/>
</dbReference>
<evidence type="ECO:0000256" key="1">
    <source>
        <dbReference type="ARBA" id="ARBA00005015"/>
    </source>
</evidence>
<dbReference type="GO" id="GO:0004413">
    <property type="term" value="F:homoserine kinase activity"/>
    <property type="evidence" value="ECO:0007669"/>
    <property type="project" value="UniProtKB-UniRule"/>
</dbReference>
<evidence type="ECO:0000256" key="11">
    <source>
        <dbReference type="ARBA" id="ARBA00049375"/>
    </source>
</evidence>
<keyword evidence="6 13" id="KW-0808">Transferase</keyword>
<comment type="caution">
    <text evidence="16">The sequence shown here is derived from an EMBL/GenBank/DDBJ whole genome shotgun (WGS) entry which is preliminary data.</text>
</comment>
<dbReference type="NCBIfam" id="TIGR00191">
    <property type="entry name" value="thrB"/>
    <property type="match status" value="1"/>
</dbReference>
<keyword evidence="7 13" id="KW-0791">Threonine biosynthesis</keyword>
<evidence type="ECO:0000259" key="14">
    <source>
        <dbReference type="Pfam" id="PF00288"/>
    </source>
</evidence>
<feature type="domain" description="GHMP kinase N-terminal" evidence="14">
    <location>
        <begin position="65"/>
        <end position="149"/>
    </location>
</feature>
<evidence type="ECO:0000256" key="8">
    <source>
        <dbReference type="ARBA" id="ARBA00022741"/>
    </source>
</evidence>
<dbReference type="EC" id="2.7.1.39" evidence="3 13"/>
<evidence type="ECO:0000256" key="5">
    <source>
        <dbReference type="ARBA" id="ARBA00022605"/>
    </source>
</evidence>
<name>A0A7Y9S4U0_9ACTN</name>
<evidence type="ECO:0000313" key="16">
    <source>
        <dbReference type="EMBL" id="NYG60572.1"/>
    </source>
</evidence>
<dbReference type="SUPFAM" id="SSF54211">
    <property type="entry name" value="Ribosomal protein S5 domain 2-like"/>
    <property type="match status" value="1"/>
</dbReference>
<dbReference type="GO" id="GO:0005524">
    <property type="term" value="F:ATP binding"/>
    <property type="evidence" value="ECO:0007669"/>
    <property type="project" value="UniProtKB-UniRule"/>
</dbReference>
<evidence type="ECO:0000256" key="9">
    <source>
        <dbReference type="ARBA" id="ARBA00022777"/>
    </source>
</evidence>
<evidence type="ECO:0000256" key="12">
    <source>
        <dbReference type="ARBA" id="ARBA00049954"/>
    </source>
</evidence>
<dbReference type="PANTHER" id="PTHR20861:SF1">
    <property type="entry name" value="HOMOSERINE KINASE"/>
    <property type="match status" value="1"/>
</dbReference>
<keyword evidence="13" id="KW-0963">Cytoplasm</keyword>
<organism evidence="16 17">
    <name type="scientific">Nocardioides daedukensis</name>
    <dbReference type="NCBI Taxonomy" id="634462"/>
    <lineage>
        <taxon>Bacteria</taxon>
        <taxon>Bacillati</taxon>
        <taxon>Actinomycetota</taxon>
        <taxon>Actinomycetes</taxon>
        <taxon>Propionibacteriales</taxon>
        <taxon>Nocardioidaceae</taxon>
        <taxon>Nocardioides</taxon>
    </lineage>
</organism>
<dbReference type="PIRSF" id="PIRSF000676">
    <property type="entry name" value="Homoser_kin"/>
    <property type="match status" value="1"/>
</dbReference>
<keyword evidence="9 13" id="KW-0418">Kinase</keyword>
<evidence type="ECO:0000256" key="13">
    <source>
        <dbReference type="HAMAP-Rule" id="MF_00384"/>
    </source>
</evidence>
<comment type="subcellular location">
    <subcellularLocation>
        <location evidence="13">Cytoplasm</location>
    </subcellularLocation>
</comment>
<evidence type="ECO:0000256" key="7">
    <source>
        <dbReference type="ARBA" id="ARBA00022697"/>
    </source>
</evidence>
<dbReference type="GO" id="GO:0005737">
    <property type="term" value="C:cytoplasm"/>
    <property type="evidence" value="ECO:0007669"/>
    <property type="project" value="UniProtKB-SubCell"/>
</dbReference>
<dbReference type="Proteomes" id="UP000540656">
    <property type="component" value="Unassembled WGS sequence"/>
</dbReference>